<evidence type="ECO:0000259" key="1">
    <source>
        <dbReference type="Pfam" id="PF01243"/>
    </source>
</evidence>
<dbReference type="AlphaFoldDB" id="A0A7C5R7P3"/>
<dbReference type="Gene3D" id="2.30.110.10">
    <property type="entry name" value="Electron Transport, Fmn-binding Protein, Chain A"/>
    <property type="match status" value="1"/>
</dbReference>
<dbReference type="EMBL" id="DRMJ01000363">
    <property type="protein sequence ID" value="HHL43347.1"/>
    <property type="molecule type" value="Genomic_DNA"/>
</dbReference>
<feature type="domain" description="Pyridoxamine 5'-phosphate oxidase N-terminal" evidence="1">
    <location>
        <begin position="12"/>
        <end position="103"/>
    </location>
</feature>
<dbReference type="SUPFAM" id="SSF50475">
    <property type="entry name" value="FMN-binding split barrel"/>
    <property type="match status" value="1"/>
</dbReference>
<name>A0A7C5R7P3_9PROT</name>
<gene>
    <name evidence="2" type="ORF">ENJ42_07015</name>
</gene>
<proteinExistence type="predicted"/>
<comment type="caution">
    <text evidence="2">The sequence shown here is derived from an EMBL/GenBank/DDBJ whole genome shotgun (WGS) entry which is preliminary data.</text>
</comment>
<protein>
    <submittedName>
        <fullName evidence="2">Pyridoxamine 5'-phosphate oxidase family protein</fullName>
    </submittedName>
</protein>
<organism evidence="2">
    <name type="scientific">Hellea balneolensis</name>
    <dbReference type="NCBI Taxonomy" id="287478"/>
    <lineage>
        <taxon>Bacteria</taxon>
        <taxon>Pseudomonadati</taxon>
        <taxon>Pseudomonadota</taxon>
        <taxon>Alphaproteobacteria</taxon>
        <taxon>Maricaulales</taxon>
        <taxon>Robiginitomaculaceae</taxon>
        <taxon>Hellea</taxon>
    </lineage>
</organism>
<dbReference type="PANTHER" id="PTHR39336:SF1">
    <property type="entry name" value="PYRIDOXAMINE PHOSPHATE OXIDASE FAMILY PROTEIN (AFU_ORTHOLOGUE AFUA_6G11440)"/>
    <property type="match status" value="1"/>
</dbReference>
<accession>A0A7C5R7P3</accession>
<dbReference type="Proteomes" id="UP000885830">
    <property type="component" value="Unassembled WGS sequence"/>
</dbReference>
<reference evidence="2" key="1">
    <citation type="journal article" date="2020" name="mSystems">
        <title>Genome- and Community-Level Interaction Insights into Carbon Utilization and Element Cycling Functions of Hydrothermarchaeota in Hydrothermal Sediment.</title>
        <authorList>
            <person name="Zhou Z."/>
            <person name="Liu Y."/>
            <person name="Xu W."/>
            <person name="Pan J."/>
            <person name="Luo Z.H."/>
            <person name="Li M."/>
        </authorList>
    </citation>
    <scope>NUCLEOTIDE SEQUENCE [LARGE SCALE GENOMIC DNA]</scope>
    <source>
        <strain evidence="2">HyVt-485</strain>
    </source>
</reference>
<sequence>MARSFEQLNDDHIKFIKAQKMFMVATAPLDPNGHVNTSPKGYDSLRILDRKTIAYLDMGGSGIETLAHLKENGRITLMFMAFEGKANILRVYGRGEAVSFDEPGFEEKLALFPNFERARSIMTIDIHRVADSCGFGVPFYEFKSERDQLKRAIDHKTLEDWKAHRLNTNAASIDGLEGLNPKSAK</sequence>
<dbReference type="InterPro" id="IPR011576">
    <property type="entry name" value="Pyridox_Oxase_N"/>
</dbReference>
<dbReference type="Pfam" id="PF01243">
    <property type="entry name" value="PNPOx_N"/>
    <property type="match status" value="1"/>
</dbReference>
<dbReference type="InterPro" id="IPR012349">
    <property type="entry name" value="Split_barrel_FMN-bd"/>
</dbReference>
<evidence type="ECO:0000313" key="2">
    <source>
        <dbReference type="EMBL" id="HHL43347.1"/>
    </source>
</evidence>
<dbReference type="PANTHER" id="PTHR39336">
    <property type="entry name" value="PYRIDOXAMINE PHOSPHATE OXIDASE FAMILY PROTEIN (AFU_ORTHOLOGUE AFUA_6G11440)"/>
    <property type="match status" value="1"/>
</dbReference>